<keyword evidence="1" id="KW-0812">Transmembrane</keyword>
<comment type="caution">
    <text evidence="2">The sequence shown here is derived from an EMBL/GenBank/DDBJ whole genome shotgun (WGS) entry which is preliminary data.</text>
</comment>
<sequence length="114" mass="12302">MNAKSRFDGLVRRGTQVTAVAVGTVVGVAGVLLLWVSLMASLVVGALALLGWWGWARLRGRRPMGDFSLFRHRQASGDPEGGFSRPGTAAWRLRQGEVVDVEVREVPAPPPSPR</sequence>
<evidence type="ECO:0000313" key="2">
    <source>
        <dbReference type="EMBL" id="MEF7614481.1"/>
    </source>
</evidence>
<reference evidence="2 3" key="1">
    <citation type="submission" date="2024-02" db="EMBL/GenBank/DDBJ databases">
        <title>Genome sequence of Aquincola sp. MAHUQ-54.</title>
        <authorList>
            <person name="Huq M.A."/>
        </authorList>
    </citation>
    <scope>NUCLEOTIDE SEQUENCE [LARGE SCALE GENOMIC DNA]</scope>
    <source>
        <strain evidence="2 3">MAHUQ-54</strain>
    </source>
</reference>
<keyword evidence="3" id="KW-1185">Reference proteome</keyword>
<gene>
    <name evidence="2" type="ORF">V4F39_11230</name>
</gene>
<dbReference type="RefSeq" id="WP_332289470.1">
    <property type="nucleotide sequence ID" value="NZ_JAZIBG010000025.1"/>
</dbReference>
<keyword evidence="1" id="KW-0472">Membrane</keyword>
<dbReference type="EMBL" id="JAZIBG010000025">
    <property type="protein sequence ID" value="MEF7614481.1"/>
    <property type="molecule type" value="Genomic_DNA"/>
</dbReference>
<feature type="transmembrane region" description="Helical" evidence="1">
    <location>
        <begin position="20"/>
        <end position="53"/>
    </location>
</feature>
<proteinExistence type="predicted"/>
<dbReference type="AlphaFoldDB" id="A0AAW9QAM6"/>
<evidence type="ECO:0000256" key="1">
    <source>
        <dbReference type="SAM" id="Phobius"/>
    </source>
</evidence>
<accession>A0AAW9QAM6</accession>
<protein>
    <submittedName>
        <fullName evidence="2">Uncharacterized protein</fullName>
    </submittedName>
</protein>
<dbReference type="Proteomes" id="UP001336250">
    <property type="component" value="Unassembled WGS sequence"/>
</dbReference>
<organism evidence="2 3">
    <name type="scientific">Aquincola agrisoli</name>
    <dbReference type="NCBI Taxonomy" id="3119538"/>
    <lineage>
        <taxon>Bacteria</taxon>
        <taxon>Pseudomonadati</taxon>
        <taxon>Pseudomonadota</taxon>
        <taxon>Betaproteobacteria</taxon>
        <taxon>Burkholderiales</taxon>
        <taxon>Sphaerotilaceae</taxon>
        <taxon>Aquincola</taxon>
    </lineage>
</organism>
<evidence type="ECO:0000313" key="3">
    <source>
        <dbReference type="Proteomes" id="UP001336250"/>
    </source>
</evidence>
<keyword evidence="1" id="KW-1133">Transmembrane helix</keyword>
<name>A0AAW9QAM6_9BURK</name>